<dbReference type="EMBL" id="FOAD01000005">
    <property type="protein sequence ID" value="SEL49083.1"/>
    <property type="molecule type" value="Genomic_DNA"/>
</dbReference>
<sequence>MGLLTSRKALIGIVLMVVGTLGIIPGALPGSAQTMTYALVPAASALTLGTWLVGTSEGGRPV</sequence>
<feature type="transmembrane region" description="Helical" evidence="1">
    <location>
        <begin position="34"/>
        <end position="54"/>
    </location>
</feature>
<keyword evidence="1" id="KW-1133">Transmembrane helix</keyword>
<dbReference type="Pfam" id="PF26546">
    <property type="entry name" value="DUF8178"/>
    <property type="match status" value="1"/>
</dbReference>
<dbReference type="RefSeq" id="WP_074794241.1">
    <property type="nucleotide sequence ID" value="NZ_FOAD01000005.1"/>
</dbReference>
<dbReference type="AlphaFoldDB" id="A0A1H7QMC5"/>
<dbReference type="OrthoDB" id="339605at2157"/>
<dbReference type="Proteomes" id="UP000183894">
    <property type="component" value="Unassembled WGS sequence"/>
</dbReference>
<gene>
    <name evidence="2" type="ORF">SAMN04488691_10586</name>
</gene>
<reference evidence="2 3" key="1">
    <citation type="submission" date="2016-10" db="EMBL/GenBank/DDBJ databases">
        <authorList>
            <person name="de Groot N.N."/>
        </authorList>
    </citation>
    <scope>NUCLEOTIDE SEQUENCE [LARGE SCALE GENOMIC DNA]</scope>
    <source>
        <strain evidence="2 3">CDM_5</strain>
    </source>
</reference>
<protein>
    <submittedName>
        <fullName evidence="2">Uncharacterized protein</fullName>
    </submittedName>
</protein>
<proteinExistence type="predicted"/>
<keyword evidence="1" id="KW-0812">Transmembrane</keyword>
<evidence type="ECO:0000256" key="1">
    <source>
        <dbReference type="SAM" id="Phobius"/>
    </source>
</evidence>
<evidence type="ECO:0000313" key="2">
    <source>
        <dbReference type="EMBL" id="SEL49083.1"/>
    </source>
</evidence>
<organism evidence="2 3">
    <name type="scientific">Haloferax larsenii</name>
    <dbReference type="NCBI Taxonomy" id="302484"/>
    <lineage>
        <taxon>Archaea</taxon>
        <taxon>Methanobacteriati</taxon>
        <taxon>Methanobacteriota</taxon>
        <taxon>Stenosarchaea group</taxon>
        <taxon>Halobacteria</taxon>
        <taxon>Halobacteriales</taxon>
        <taxon>Haloferacaceae</taxon>
        <taxon>Haloferax</taxon>
    </lineage>
</organism>
<evidence type="ECO:0000313" key="3">
    <source>
        <dbReference type="Proteomes" id="UP000183894"/>
    </source>
</evidence>
<keyword evidence="1" id="KW-0472">Membrane</keyword>
<name>A0A1H7QMC5_HALLR</name>
<accession>A0A1H7QMC5</accession>
<dbReference type="InterPro" id="IPR058491">
    <property type="entry name" value="DUF8178"/>
</dbReference>
<feature type="transmembrane region" description="Helical" evidence="1">
    <location>
        <begin position="9"/>
        <end position="28"/>
    </location>
</feature>